<gene>
    <name evidence="3" type="primary">nagB_3</name>
    <name evidence="3" type="ORF">AMURIS_04704</name>
</gene>
<dbReference type="GO" id="GO:0006043">
    <property type="term" value="P:glucosamine catabolic process"/>
    <property type="evidence" value="ECO:0007669"/>
    <property type="project" value="TreeGrafter"/>
</dbReference>
<dbReference type="OrthoDB" id="9791139at2"/>
<dbReference type="GO" id="GO:0019262">
    <property type="term" value="P:N-acetylneuraminate catabolic process"/>
    <property type="evidence" value="ECO:0007669"/>
    <property type="project" value="TreeGrafter"/>
</dbReference>
<dbReference type="InterPro" id="IPR004547">
    <property type="entry name" value="Glucosamine6P_isomerase"/>
</dbReference>
<evidence type="ECO:0000313" key="4">
    <source>
        <dbReference type="Proteomes" id="UP000236311"/>
    </source>
</evidence>
<organism evidence="3 4">
    <name type="scientific">Acetatifactor muris</name>
    <dbReference type="NCBI Taxonomy" id="879566"/>
    <lineage>
        <taxon>Bacteria</taxon>
        <taxon>Bacillati</taxon>
        <taxon>Bacillota</taxon>
        <taxon>Clostridia</taxon>
        <taxon>Lachnospirales</taxon>
        <taxon>Lachnospiraceae</taxon>
        <taxon>Acetatifactor</taxon>
    </lineage>
</organism>
<keyword evidence="1" id="KW-0119">Carbohydrate metabolism</keyword>
<evidence type="ECO:0000259" key="2">
    <source>
        <dbReference type="Pfam" id="PF01182"/>
    </source>
</evidence>
<dbReference type="PANTHER" id="PTHR11280:SF6">
    <property type="entry name" value="GLUCOSAMINE-6-PHOSPHATE ISOMERASE NAGB"/>
    <property type="match status" value="1"/>
</dbReference>
<reference evidence="3 4" key="1">
    <citation type="submission" date="2018-01" db="EMBL/GenBank/DDBJ databases">
        <authorList>
            <person name="Gaut B.S."/>
            <person name="Morton B.R."/>
            <person name="Clegg M.T."/>
            <person name="Duvall M.R."/>
        </authorList>
    </citation>
    <scope>NUCLEOTIDE SEQUENCE [LARGE SCALE GENOMIC DNA]</scope>
    <source>
        <strain evidence="3">GP69</strain>
    </source>
</reference>
<proteinExistence type="predicted"/>
<dbReference type="Gene3D" id="3.40.50.1360">
    <property type="match status" value="1"/>
</dbReference>
<dbReference type="GO" id="GO:0005737">
    <property type="term" value="C:cytoplasm"/>
    <property type="evidence" value="ECO:0007669"/>
    <property type="project" value="TreeGrafter"/>
</dbReference>
<accession>A0A2K4ZNI4</accession>
<dbReference type="Proteomes" id="UP000236311">
    <property type="component" value="Unassembled WGS sequence"/>
</dbReference>
<dbReference type="GO" id="GO:0004342">
    <property type="term" value="F:glucosamine-6-phosphate deaminase activity"/>
    <property type="evidence" value="ECO:0007669"/>
    <property type="project" value="UniProtKB-EC"/>
</dbReference>
<dbReference type="GO" id="GO:0042802">
    <property type="term" value="F:identical protein binding"/>
    <property type="evidence" value="ECO:0007669"/>
    <property type="project" value="TreeGrafter"/>
</dbReference>
<keyword evidence="4" id="KW-1185">Reference proteome</keyword>
<keyword evidence="3" id="KW-0378">Hydrolase</keyword>
<dbReference type="InterPro" id="IPR006148">
    <property type="entry name" value="Glc/Gal-6P_isomerase"/>
</dbReference>
<dbReference type="InterPro" id="IPR037171">
    <property type="entry name" value="NagB/RpiA_transferase-like"/>
</dbReference>
<sequence>MKIIKNTTARELGEAAAALTAEKINQAIEKNGRARIILSTGASQFETLKALVDKDIDWSKVEMFHLDEYVDISEEHPASFRRYLKERFIDIVHPGRVYLVDGNHPRETIDDLTEEITKAPVDVALIGIGENAHIAFNDPPADFDTKDSYIIVNLDEKCRMQQVGEGWFAALEDVPAQAISMTPYRIMESRTIISAVPYGVKANAIRLMMENDLTNQVPATLLKEHGDYYLFVDQDSAEGIAGAGTQPAC</sequence>
<feature type="domain" description="Glucosamine/galactosamine-6-phosphate isomerase" evidence="2">
    <location>
        <begin position="8"/>
        <end position="226"/>
    </location>
</feature>
<dbReference type="GO" id="GO:0006046">
    <property type="term" value="P:N-acetylglucosamine catabolic process"/>
    <property type="evidence" value="ECO:0007669"/>
    <property type="project" value="TreeGrafter"/>
</dbReference>
<dbReference type="Pfam" id="PF01182">
    <property type="entry name" value="Glucosamine_iso"/>
    <property type="match status" value="1"/>
</dbReference>
<name>A0A2K4ZNI4_9FIRM</name>
<evidence type="ECO:0000313" key="3">
    <source>
        <dbReference type="EMBL" id="SOY31952.1"/>
    </source>
</evidence>
<dbReference type="GO" id="GO:0005975">
    <property type="term" value="P:carbohydrate metabolic process"/>
    <property type="evidence" value="ECO:0007669"/>
    <property type="project" value="InterPro"/>
</dbReference>
<dbReference type="PANTHER" id="PTHR11280">
    <property type="entry name" value="GLUCOSAMINE-6-PHOSPHATE ISOMERASE"/>
    <property type="match status" value="1"/>
</dbReference>
<dbReference type="RefSeq" id="WP_103241928.1">
    <property type="nucleotide sequence ID" value="NZ_CANRXC010000033.1"/>
</dbReference>
<dbReference type="EC" id="3.5.99.6" evidence="3"/>
<evidence type="ECO:0000256" key="1">
    <source>
        <dbReference type="ARBA" id="ARBA00023277"/>
    </source>
</evidence>
<protein>
    <submittedName>
        <fullName evidence="3">Glucosamine-6-phosphate deaminase 1</fullName>
        <ecNumber evidence="3">3.5.99.6</ecNumber>
    </submittedName>
</protein>
<dbReference type="AlphaFoldDB" id="A0A2K4ZNI4"/>
<dbReference type="EMBL" id="OFSM01000035">
    <property type="protein sequence ID" value="SOY31952.1"/>
    <property type="molecule type" value="Genomic_DNA"/>
</dbReference>
<dbReference type="SUPFAM" id="SSF100950">
    <property type="entry name" value="NagB/RpiA/CoA transferase-like"/>
    <property type="match status" value="1"/>
</dbReference>